<dbReference type="SUPFAM" id="SSF56752">
    <property type="entry name" value="D-aminoacid aminotransferase-like PLP-dependent enzymes"/>
    <property type="match status" value="1"/>
</dbReference>
<proteinExistence type="predicted"/>
<protein>
    <recommendedName>
        <fullName evidence="3">Aminotransferase class IV</fullName>
    </recommendedName>
</protein>
<dbReference type="InterPro" id="IPR036038">
    <property type="entry name" value="Aminotransferase-like"/>
</dbReference>
<dbReference type="Proteomes" id="UP000054560">
    <property type="component" value="Unassembled WGS sequence"/>
</dbReference>
<dbReference type="GeneID" id="25900816"/>
<dbReference type="OrthoDB" id="59470at2759"/>
<evidence type="ECO:0008006" key="3">
    <source>
        <dbReference type="Google" id="ProtNLM"/>
    </source>
</evidence>
<dbReference type="InterPro" id="IPR043132">
    <property type="entry name" value="BCAT-like_C"/>
</dbReference>
<dbReference type="RefSeq" id="XP_014161514.1">
    <property type="nucleotide sequence ID" value="XM_014306039.1"/>
</dbReference>
<dbReference type="PANTHER" id="PTHR47703">
    <property type="entry name" value="D-AMINOACID AMINOTRANSFERASE-LIKE PLP-DEPENDENT ENZYMES SUPERFAMILY PROTEIN"/>
    <property type="match status" value="1"/>
</dbReference>
<dbReference type="Gene3D" id="3.20.10.10">
    <property type="entry name" value="D-amino Acid Aminotransferase, subunit A, domain 2"/>
    <property type="match status" value="1"/>
</dbReference>
<accession>A0A0L0GF53</accession>
<keyword evidence="2" id="KW-1185">Reference proteome</keyword>
<reference evidence="1 2" key="1">
    <citation type="submission" date="2011-02" db="EMBL/GenBank/DDBJ databases">
        <title>The Genome Sequence of Sphaeroforma arctica JP610.</title>
        <authorList>
            <consortium name="The Broad Institute Genome Sequencing Platform"/>
            <person name="Russ C."/>
            <person name="Cuomo C."/>
            <person name="Young S.K."/>
            <person name="Zeng Q."/>
            <person name="Gargeya S."/>
            <person name="Alvarado L."/>
            <person name="Berlin A."/>
            <person name="Chapman S.B."/>
            <person name="Chen Z."/>
            <person name="Freedman E."/>
            <person name="Gellesch M."/>
            <person name="Goldberg J."/>
            <person name="Griggs A."/>
            <person name="Gujja S."/>
            <person name="Heilman E."/>
            <person name="Heiman D."/>
            <person name="Howarth C."/>
            <person name="Mehta T."/>
            <person name="Neiman D."/>
            <person name="Pearson M."/>
            <person name="Roberts A."/>
            <person name="Saif S."/>
            <person name="Shea T."/>
            <person name="Shenoy N."/>
            <person name="Sisk P."/>
            <person name="Stolte C."/>
            <person name="Sykes S."/>
            <person name="White J."/>
            <person name="Yandava C."/>
            <person name="Burger G."/>
            <person name="Gray M.W."/>
            <person name="Holland P.W.H."/>
            <person name="King N."/>
            <person name="Lang F.B.F."/>
            <person name="Roger A.J."/>
            <person name="Ruiz-Trillo I."/>
            <person name="Haas B."/>
            <person name="Nusbaum C."/>
            <person name="Birren B."/>
        </authorList>
    </citation>
    <scope>NUCLEOTIDE SEQUENCE [LARGE SCALE GENOMIC DNA]</scope>
    <source>
        <strain evidence="1 2">JP610</strain>
    </source>
</reference>
<dbReference type="AlphaFoldDB" id="A0A0L0GF53"/>
<organism evidence="1 2">
    <name type="scientific">Sphaeroforma arctica JP610</name>
    <dbReference type="NCBI Taxonomy" id="667725"/>
    <lineage>
        <taxon>Eukaryota</taxon>
        <taxon>Ichthyosporea</taxon>
        <taxon>Ichthyophonida</taxon>
        <taxon>Sphaeroforma</taxon>
    </lineage>
</organism>
<dbReference type="EMBL" id="KQ241604">
    <property type="protein sequence ID" value="KNC87612.1"/>
    <property type="molecule type" value="Genomic_DNA"/>
</dbReference>
<dbReference type="GO" id="GO:0003824">
    <property type="term" value="F:catalytic activity"/>
    <property type="evidence" value="ECO:0007669"/>
    <property type="project" value="InterPro"/>
</dbReference>
<evidence type="ECO:0000313" key="2">
    <source>
        <dbReference type="Proteomes" id="UP000054560"/>
    </source>
</evidence>
<evidence type="ECO:0000313" key="1">
    <source>
        <dbReference type="EMBL" id="KNC87612.1"/>
    </source>
</evidence>
<dbReference type="eggNOG" id="ENOG502QREQ">
    <property type="taxonomic scope" value="Eukaryota"/>
</dbReference>
<dbReference type="PANTHER" id="PTHR47703:SF2">
    <property type="entry name" value="D-AMINOACID AMINOTRANSFERASE-LIKE PLP-DEPENDENT ENZYMES SUPERFAMILY PROTEIN"/>
    <property type="match status" value="1"/>
</dbReference>
<dbReference type="InterPro" id="IPR001544">
    <property type="entry name" value="Aminotrans_IV"/>
</dbReference>
<name>A0A0L0GF53_9EUKA</name>
<sequence length="278" mass="30669">MATAHSLTAVVVKDGVASMSPVSPQAFLETAPKGAYTVGRTVDYETVFEFEMHVQRMVTSISLMDKDGKHNIQNRNWHVQAMEKATDSTFMRNYMKKDMKQAIQHFSANSAKKVAEVQCAIKSRTNPNAKDSAWVRERKALDDNKPDDVDEILLLSSTGEISEGMSSNFFCMHKGELFTADGEDVLRGTVRALVLQVCQGLGITVRYKSPNITEASDWSGCFVTSTSRLVLPIDTLTCLAEKQLGGGKVIEFGACPQVDSIRREVKAHIRESCVQILG</sequence>
<dbReference type="Pfam" id="PF01063">
    <property type="entry name" value="Aminotran_4"/>
    <property type="match status" value="1"/>
</dbReference>
<gene>
    <name evidence="1" type="ORF">SARC_00312</name>
</gene>